<dbReference type="Pfam" id="PF03478">
    <property type="entry name" value="Beta-prop_KIB1-4"/>
    <property type="match status" value="1"/>
</dbReference>
<dbReference type="InterPro" id="IPR050942">
    <property type="entry name" value="F-box_BR-signaling"/>
</dbReference>
<evidence type="ECO:0000313" key="2">
    <source>
        <dbReference type="EMBL" id="KAF7144648.1"/>
    </source>
</evidence>
<name>A0A834H0J7_RHOSS</name>
<reference evidence="2" key="1">
    <citation type="submission" date="2019-11" db="EMBL/GenBank/DDBJ databases">
        <authorList>
            <person name="Liu Y."/>
            <person name="Hou J."/>
            <person name="Li T.-Q."/>
            <person name="Guan C.-H."/>
            <person name="Wu X."/>
            <person name="Wu H.-Z."/>
            <person name="Ling F."/>
            <person name="Zhang R."/>
            <person name="Shi X.-G."/>
            <person name="Ren J.-P."/>
            <person name="Chen E.-F."/>
            <person name="Sun J.-M."/>
        </authorList>
    </citation>
    <scope>NUCLEOTIDE SEQUENCE</scope>
    <source>
        <strain evidence="2">Adult_tree_wgs_1</strain>
        <tissue evidence="2">Leaves</tissue>
    </source>
</reference>
<dbReference type="InterPro" id="IPR005174">
    <property type="entry name" value="KIB1-4_b-propeller"/>
</dbReference>
<keyword evidence="3" id="KW-1185">Reference proteome</keyword>
<sequence length="356" mass="40651">MLPDDLEEEERYTLSSLSEHDYGSSCFYSLSDEERYTLSSNQWKLGKTRCVGSSHGWLILAEDQPYIYNPFRGVSIQLPSLRSFPGFTGNDRKDIYSHTDNDDDLQVEYLLFTHLVSAGWIGDSKWTDLQAANKFSLFYMDVIWCQDHLYALSHKASVEIWDFSSSASSVPVKKMEIEPTFFETEVELKELSRDLYTNQSYIVEAMGEILLVVRYIGQFVGKEDCVPVPKKDRSLYGCTYTTLKFWVFKLDFARTVWEEIESLGDLGLFLGGNHSLSLSTAGHGSPSCRQNSIYFTDANWSEMDSSHWGWAGGHDMGVFNMEDKSIKQVYKTKSPVIQPPPFWVVPGQSTVETVLY</sequence>
<gene>
    <name evidence="2" type="ORF">RHSIM_Rhsim04G0081100</name>
</gene>
<organism evidence="2 3">
    <name type="scientific">Rhododendron simsii</name>
    <name type="common">Sims's rhododendron</name>
    <dbReference type="NCBI Taxonomy" id="118357"/>
    <lineage>
        <taxon>Eukaryota</taxon>
        <taxon>Viridiplantae</taxon>
        <taxon>Streptophyta</taxon>
        <taxon>Embryophyta</taxon>
        <taxon>Tracheophyta</taxon>
        <taxon>Spermatophyta</taxon>
        <taxon>Magnoliopsida</taxon>
        <taxon>eudicotyledons</taxon>
        <taxon>Gunneridae</taxon>
        <taxon>Pentapetalae</taxon>
        <taxon>asterids</taxon>
        <taxon>Ericales</taxon>
        <taxon>Ericaceae</taxon>
        <taxon>Ericoideae</taxon>
        <taxon>Rhodoreae</taxon>
        <taxon>Rhododendron</taxon>
    </lineage>
</organism>
<proteinExistence type="predicted"/>
<comment type="caution">
    <text evidence="2">The sequence shown here is derived from an EMBL/GenBank/DDBJ whole genome shotgun (WGS) entry which is preliminary data.</text>
</comment>
<dbReference type="AlphaFoldDB" id="A0A834H0J7"/>
<dbReference type="PANTHER" id="PTHR44259:SF15">
    <property type="entry name" value="F-BOX PROTEIN KIB2-RELATED"/>
    <property type="match status" value="1"/>
</dbReference>
<dbReference type="EMBL" id="WJXA01000004">
    <property type="protein sequence ID" value="KAF7144648.1"/>
    <property type="molecule type" value="Genomic_DNA"/>
</dbReference>
<feature type="domain" description="KIB1-4 beta-propeller" evidence="1">
    <location>
        <begin position="27"/>
        <end position="320"/>
    </location>
</feature>
<dbReference type="PANTHER" id="PTHR44259">
    <property type="entry name" value="OS07G0183000 PROTEIN-RELATED"/>
    <property type="match status" value="1"/>
</dbReference>
<protein>
    <recommendedName>
        <fullName evidence="1">KIB1-4 beta-propeller domain-containing protein</fullName>
    </recommendedName>
</protein>
<accession>A0A834H0J7</accession>
<evidence type="ECO:0000259" key="1">
    <source>
        <dbReference type="Pfam" id="PF03478"/>
    </source>
</evidence>
<evidence type="ECO:0000313" key="3">
    <source>
        <dbReference type="Proteomes" id="UP000626092"/>
    </source>
</evidence>
<dbReference type="Proteomes" id="UP000626092">
    <property type="component" value="Unassembled WGS sequence"/>
</dbReference>
<dbReference type="OrthoDB" id="642536at2759"/>